<protein>
    <recommendedName>
        <fullName evidence="5">DUF1639 domain-containing protein</fullName>
    </recommendedName>
</protein>
<reference evidence="2" key="1">
    <citation type="journal article" date="2016" name="Nat. Genet.">
        <title>A high-quality carrot genome assembly provides new insights into carotenoid accumulation and asterid genome evolution.</title>
        <authorList>
            <person name="Iorizzo M."/>
            <person name="Ellison S."/>
            <person name="Senalik D."/>
            <person name="Zeng P."/>
            <person name="Satapoomin P."/>
            <person name="Huang J."/>
            <person name="Bowman M."/>
            <person name="Iovene M."/>
            <person name="Sanseverino W."/>
            <person name="Cavagnaro P."/>
            <person name="Yildiz M."/>
            <person name="Macko-Podgorni A."/>
            <person name="Moranska E."/>
            <person name="Grzebelus E."/>
            <person name="Grzebelus D."/>
            <person name="Ashrafi H."/>
            <person name="Zheng Z."/>
            <person name="Cheng S."/>
            <person name="Spooner D."/>
            <person name="Van Deynze A."/>
            <person name="Simon P."/>
        </authorList>
    </citation>
    <scope>NUCLEOTIDE SEQUENCE [LARGE SCALE GENOMIC DNA]</scope>
    <source>
        <tissue evidence="2">Leaf</tissue>
    </source>
</reference>
<dbReference type="InterPro" id="IPR012438">
    <property type="entry name" value="DUF1639"/>
</dbReference>
<dbReference type="EMBL" id="CP093343">
    <property type="protein sequence ID" value="WOG81438.1"/>
    <property type="molecule type" value="Genomic_DNA"/>
</dbReference>
<accession>A0A166FS62</accession>
<reference evidence="3" key="2">
    <citation type="submission" date="2022-03" db="EMBL/GenBank/DDBJ databases">
        <title>Draft title - Genomic analysis of global carrot germplasm unveils the trajectory of domestication and the origin of high carotenoid orange carrot.</title>
        <authorList>
            <person name="Iorizzo M."/>
            <person name="Ellison S."/>
            <person name="Senalik D."/>
            <person name="Macko-Podgorni A."/>
            <person name="Grzebelus D."/>
            <person name="Bostan H."/>
            <person name="Rolling W."/>
            <person name="Curaba J."/>
            <person name="Simon P."/>
        </authorList>
    </citation>
    <scope>NUCLEOTIDE SEQUENCE</scope>
    <source>
        <tissue evidence="3">Leaf</tissue>
    </source>
</reference>
<dbReference type="OrthoDB" id="2018605at2759"/>
<dbReference type="PANTHER" id="PTHR33130">
    <property type="entry name" value="PUTATIVE (DUF1639)-RELATED"/>
    <property type="match status" value="1"/>
</dbReference>
<feature type="compositionally biased region" description="Polar residues" evidence="1">
    <location>
        <begin position="107"/>
        <end position="122"/>
    </location>
</feature>
<keyword evidence="4" id="KW-1185">Reference proteome</keyword>
<evidence type="ECO:0000313" key="4">
    <source>
        <dbReference type="Proteomes" id="UP000077755"/>
    </source>
</evidence>
<gene>
    <name evidence="2" type="ORF">DCAR_000780</name>
    <name evidence="3" type="ORF">DCAR_0100585</name>
</gene>
<name>A0A166FS62_DAUCS</name>
<dbReference type="Proteomes" id="UP000077755">
    <property type="component" value="Chromosome 1"/>
</dbReference>
<dbReference type="PANTHER" id="PTHR33130:SF45">
    <property type="entry name" value="OS05G0541700 PROTEIN"/>
    <property type="match status" value="1"/>
</dbReference>
<feature type="region of interest" description="Disordered" evidence="1">
    <location>
        <begin position="79"/>
        <end position="174"/>
    </location>
</feature>
<dbReference type="STRING" id="79200.A0A166FS62"/>
<feature type="compositionally biased region" description="Low complexity" evidence="1">
    <location>
        <begin position="132"/>
        <end position="152"/>
    </location>
</feature>
<sequence>MEKHHQHINNSLIKNKEASGLISDQDHNTTSSQFVLQWGNRKRLRCMKVQVKETDLQHNLAPVGPKIRARVDRRVVRADPTSGLNQSNGHLNLRPRPASPAHRVLRNSESTGSMKGAQSNGVGQDKKVVVGNSPSRATANSNRNNNTCNNINEAAVGGGGSSEKGGSSSGSEPAAAVIWPPKFVLGLTNKEKEEDFLAIKGSKLPHRPKKRAKFIQRTLNLVSPGTWLCDLTLERYEVRERKVNKKRPRGLKAMTNMVDSESE</sequence>
<evidence type="ECO:0000313" key="3">
    <source>
        <dbReference type="EMBL" id="WOG81438.1"/>
    </source>
</evidence>
<dbReference type="Pfam" id="PF07797">
    <property type="entry name" value="DUF1639"/>
    <property type="match status" value="1"/>
</dbReference>
<evidence type="ECO:0008006" key="5">
    <source>
        <dbReference type="Google" id="ProtNLM"/>
    </source>
</evidence>
<dbReference type="EMBL" id="LNRQ01000001">
    <property type="protein sequence ID" value="KZN08111.1"/>
    <property type="molecule type" value="Genomic_DNA"/>
</dbReference>
<evidence type="ECO:0000313" key="2">
    <source>
        <dbReference type="EMBL" id="KZN08111.1"/>
    </source>
</evidence>
<dbReference type="AlphaFoldDB" id="A0A166FS62"/>
<dbReference type="OMA" id="NTAGHKG"/>
<dbReference type="Gramene" id="KZN08111">
    <property type="protein sequence ID" value="KZN08111"/>
    <property type="gene ID" value="DCAR_000780"/>
</dbReference>
<evidence type="ECO:0000256" key="1">
    <source>
        <dbReference type="SAM" id="MobiDB-lite"/>
    </source>
</evidence>
<organism evidence="2">
    <name type="scientific">Daucus carota subsp. sativus</name>
    <name type="common">Carrot</name>
    <dbReference type="NCBI Taxonomy" id="79200"/>
    <lineage>
        <taxon>Eukaryota</taxon>
        <taxon>Viridiplantae</taxon>
        <taxon>Streptophyta</taxon>
        <taxon>Embryophyta</taxon>
        <taxon>Tracheophyta</taxon>
        <taxon>Spermatophyta</taxon>
        <taxon>Magnoliopsida</taxon>
        <taxon>eudicotyledons</taxon>
        <taxon>Gunneridae</taxon>
        <taxon>Pentapetalae</taxon>
        <taxon>asterids</taxon>
        <taxon>campanulids</taxon>
        <taxon>Apiales</taxon>
        <taxon>Apiaceae</taxon>
        <taxon>Apioideae</taxon>
        <taxon>Scandiceae</taxon>
        <taxon>Daucinae</taxon>
        <taxon>Daucus</taxon>
        <taxon>Daucus sect. Daucus</taxon>
    </lineage>
</organism>
<proteinExistence type="predicted"/>
<dbReference type="KEGG" id="dcr:108203172"/>